<name>A0A227KJH5_9BURK</name>
<dbReference type="RefSeq" id="WP_066594465.1">
    <property type="nucleotide sequence ID" value="NZ_CAJTBZ010000017.1"/>
</dbReference>
<protein>
    <submittedName>
        <fullName evidence="1">Uncharacterized protein</fullName>
    </submittedName>
</protein>
<gene>
    <name evidence="1" type="ORF">ADH67_09275</name>
</gene>
<accession>A0A227KJH5</accession>
<evidence type="ECO:0000313" key="1">
    <source>
        <dbReference type="EMBL" id="OXE47336.1"/>
    </source>
</evidence>
<dbReference type="EMBL" id="NHMP01000005">
    <property type="protein sequence ID" value="OXE47336.1"/>
    <property type="molecule type" value="Genomic_DNA"/>
</dbReference>
<proteinExistence type="predicted"/>
<organism evidence="1 2">
    <name type="scientific">Turicimonas muris</name>
    <dbReference type="NCBI Taxonomy" id="1796652"/>
    <lineage>
        <taxon>Bacteria</taxon>
        <taxon>Pseudomonadati</taxon>
        <taxon>Pseudomonadota</taxon>
        <taxon>Betaproteobacteria</taxon>
        <taxon>Burkholderiales</taxon>
        <taxon>Sutterellaceae</taxon>
        <taxon>Turicimonas</taxon>
    </lineage>
</organism>
<dbReference type="AlphaFoldDB" id="A0A227KJH5"/>
<dbReference type="Proteomes" id="UP000214610">
    <property type="component" value="Unassembled WGS sequence"/>
</dbReference>
<comment type="caution">
    <text evidence="1">The sequence shown here is derived from an EMBL/GenBank/DDBJ whole genome shotgun (WGS) entry which is preliminary data.</text>
</comment>
<evidence type="ECO:0000313" key="2">
    <source>
        <dbReference type="Proteomes" id="UP000214610"/>
    </source>
</evidence>
<sequence>MSKQENIYDLPIFKVHVLLLADIVAEFSGKTELVDTGKLREIFLRKVHTAKAPTAEEIKTAAEITTDAVLERALDRKETQAFEVQMTPEGKVDLYEAEHPNLRPSRKALSRREMLRSLVHGDIHPADLKSDEELDAELPGYFEAVMQAALEGDLGVMSIKKPDGTEFFYFKPLLSNSYARLLSVKDDDEALISDQIRENSRIYPRPVPAQMFLKTPFNFESQRLAEILDVMGNKEEYSDIKVTKTSSGVLFLYSDKYLEDEYADFLAEEQERRPFNP</sequence>
<reference evidence="2" key="1">
    <citation type="submission" date="2017-05" db="EMBL/GenBank/DDBJ databases">
        <title>Improved OligoMM genomes.</title>
        <authorList>
            <person name="Garzetti D."/>
        </authorList>
    </citation>
    <scope>NUCLEOTIDE SEQUENCE [LARGE SCALE GENOMIC DNA]</scope>
    <source>
        <strain evidence="2">YL45</strain>
    </source>
</reference>
<keyword evidence="2" id="KW-1185">Reference proteome</keyword>
<dbReference type="GeneID" id="78362296"/>